<keyword evidence="2" id="KW-1185">Reference proteome</keyword>
<feature type="non-terminal residue" evidence="1">
    <location>
        <position position="59"/>
    </location>
</feature>
<proteinExistence type="predicted"/>
<protein>
    <submittedName>
        <fullName evidence="1">Uncharacterized protein</fullName>
    </submittedName>
</protein>
<comment type="caution">
    <text evidence="1">The sequence shown here is derived from an EMBL/GenBank/DDBJ whole genome shotgun (WGS) entry which is preliminary data.</text>
</comment>
<organism evidence="1 2">
    <name type="scientific">Haematococcus lacustris</name>
    <name type="common">Green alga</name>
    <name type="synonym">Haematococcus pluvialis</name>
    <dbReference type="NCBI Taxonomy" id="44745"/>
    <lineage>
        <taxon>Eukaryota</taxon>
        <taxon>Viridiplantae</taxon>
        <taxon>Chlorophyta</taxon>
        <taxon>core chlorophytes</taxon>
        <taxon>Chlorophyceae</taxon>
        <taxon>CS clade</taxon>
        <taxon>Chlamydomonadales</taxon>
        <taxon>Haematococcaceae</taxon>
        <taxon>Haematococcus</taxon>
    </lineage>
</organism>
<dbReference type="EMBL" id="BLLF01000202">
    <property type="protein sequence ID" value="GFH09017.1"/>
    <property type="molecule type" value="Genomic_DNA"/>
</dbReference>
<gene>
    <name evidence="1" type="ORF">HaLaN_04079</name>
</gene>
<sequence length="59" mass="6334">GLRWADEPAAEGRGGLVPDLNISSRRHREAVTRLLASKIGQQLDLEPLVELAAAETQSA</sequence>
<evidence type="ECO:0000313" key="2">
    <source>
        <dbReference type="Proteomes" id="UP000485058"/>
    </source>
</evidence>
<name>A0A699YFZ0_HAELA</name>
<dbReference type="AlphaFoldDB" id="A0A699YFZ0"/>
<accession>A0A699YFZ0</accession>
<dbReference type="Proteomes" id="UP000485058">
    <property type="component" value="Unassembled WGS sequence"/>
</dbReference>
<feature type="non-terminal residue" evidence="1">
    <location>
        <position position="1"/>
    </location>
</feature>
<reference evidence="1 2" key="1">
    <citation type="submission" date="2020-02" db="EMBL/GenBank/DDBJ databases">
        <title>Draft genome sequence of Haematococcus lacustris strain NIES-144.</title>
        <authorList>
            <person name="Morimoto D."/>
            <person name="Nakagawa S."/>
            <person name="Yoshida T."/>
            <person name="Sawayama S."/>
        </authorList>
    </citation>
    <scope>NUCLEOTIDE SEQUENCE [LARGE SCALE GENOMIC DNA]</scope>
    <source>
        <strain evidence="1 2">NIES-144</strain>
    </source>
</reference>
<evidence type="ECO:0000313" key="1">
    <source>
        <dbReference type="EMBL" id="GFH09017.1"/>
    </source>
</evidence>